<accession>A0A0G0ARS1</accession>
<dbReference type="EMBL" id="LBPP01000026">
    <property type="protein sequence ID" value="KKP59668.1"/>
    <property type="molecule type" value="Genomic_DNA"/>
</dbReference>
<dbReference type="STRING" id="1618477.UR54_C0026G0004"/>
<evidence type="ECO:0000313" key="2">
    <source>
        <dbReference type="Proteomes" id="UP000034688"/>
    </source>
</evidence>
<comment type="caution">
    <text evidence="1">The sequence shown here is derived from an EMBL/GenBank/DDBJ whole genome shotgun (WGS) entry which is preliminary data.</text>
</comment>
<evidence type="ECO:0000313" key="1">
    <source>
        <dbReference type="EMBL" id="KKP59668.1"/>
    </source>
</evidence>
<name>A0A0G0ARS1_9BACT</name>
<organism evidence="1 2">
    <name type="scientific">Candidatus Roizmanbacteria bacterium GW2011_GWA2_34_18</name>
    <dbReference type="NCBI Taxonomy" id="1618477"/>
    <lineage>
        <taxon>Bacteria</taxon>
        <taxon>Candidatus Roizmaniibacteriota</taxon>
    </lineage>
</organism>
<dbReference type="AlphaFoldDB" id="A0A0G0ARS1"/>
<protein>
    <submittedName>
        <fullName evidence="1">Uncharacterized protein</fullName>
    </submittedName>
</protein>
<reference evidence="1 2" key="1">
    <citation type="journal article" date="2015" name="Nature">
        <title>rRNA introns, odd ribosomes, and small enigmatic genomes across a large radiation of phyla.</title>
        <authorList>
            <person name="Brown C.T."/>
            <person name="Hug L.A."/>
            <person name="Thomas B.C."/>
            <person name="Sharon I."/>
            <person name="Castelle C.J."/>
            <person name="Singh A."/>
            <person name="Wilkins M.J."/>
            <person name="Williams K.H."/>
            <person name="Banfield J.F."/>
        </authorList>
    </citation>
    <scope>NUCLEOTIDE SEQUENCE [LARGE SCALE GENOMIC DNA]</scope>
</reference>
<proteinExistence type="predicted"/>
<sequence>MSLLVFLSLNERWLSIEPVDLYKLARYVATTKTEKKDTVLNKIEKEITNHIIFFPEKRKK</sequence>
<gene>
    <name evidence="1" type="ORF">UR54_C0026G0004</name>
</gene>
<dbReference type="Proteomes" id="UP000034688">
    <property type="component" value="Unassembled WGS sequence"/>
</dbReference>